<evidence type="ECO:0000256" key="4">
    <source>
        <dbReference type="ARBA" id="ARBA00022989"/>
    </source>
</evidence>
<feature type="transmembrane region" description="Helical" evidence="6">
    <location>
        <begin position="85"/>
        <end position="106"/>
    </location>
</feature>
<evidence type="ECO:0000256" key="3">
    <source>
        <dbReference type="ARBA" id="ARBA00022692"/>
    </source>
</evidence>
<name>A0A2M7W2R5_9BACT</name>
<evidence type="ECO:0000256" key="2">
    <source>
        <dbReference type="ARBA" id="ARBA00009399"/>
    </source>
</evidence>
<evidence type="ECO:0000256" key="5">
    <source>
        <dbReference type="ARBA" id="ARBA00023136"/>
    </source>
</evidence>
<keyword evidence="5 6" id="KW-0472">Membrane</keyword>
<evidence type="ECO:0000313" key="9">
    <source>
        <dbReference type="Proteomes" id="UP000228952"/>
    </source>
</evidence>
<proteinExistence type="inferred from homology"/>
<feature type="domain" description="GtrA/DPMS transmembrane" evidence="7">
    <location>
        <begin position="25"/>
        <end position="138"/>
    </location>
</feature>
<feature type="transmembrane region" description="Helical" evidence="6">
    <location>
        <begin position="51"/>
        <end position="73"/>
    </location>
</feature>
<feature type="transmembrane region" description="Helical" evidence="6">
    <location>
        <begin position="21"/>
        <end position="45"/>
    </location>
</feature>
<dbReference type="Pfam" id="PF04138">
    <property type="entry name" value="GtrA_DPMS_TM"/>
    <property type="match status" value="1"/>
</dbReference>
<evidence type="ECO:0000313" key="8">
    <source>
        <dbReference type="EMBL" id="PJA15148.1"/>
    </source>
</evidence>
<dbReference type="Proteomes" id="UP000228952">
    <property type="component" value="Unassembled WGS sequence"/>
</dbReference>
<keyword evidence="3 6" id="KW-0812">Transmembrane</keyword>
<sequence>MSKENSNAVLSLISFLKKRQSFIMYITIGVVGLVWEMLLFTVLFGSAHVPYAIANVFAMWVAITHNFLLNAFLNFKKTDRIWSRYITFLSVGAVGIIVSDTILVVAHEMFNLPILYIKLATIPVIAIVQYMVNKKFSFKK</sequence>
<evidence type="ECO:0000256" key="1">
    <source>
        <dbReference type="ARBA" id="ARBA00004141"/>
    </source>
</evidence>
<dbReference type="GO" id="GO:0000271">
    <property type="term" value="P:polysaccharide biosynthetic process"/>
    <property type="evidence" value="ECO:0007669"/>
    <property type="project" value="InterPro"/>
</dbReference>
<dbReference type="EMBL" id="PFQB01000024">
    <property type="protein sequence ID" value="PJA15148.1"/>
    <property type="molecule type" value="Genomic_DNA"/>
</dbReference>
<comment type="subcellular location">
    <subcellularLocation>
        <location evidence="1">Membrane</location>
        <topology evidence="1">Multi-pass membrane protein</topology>
    </subcellularLocation>
</comment>
<comment type="caution">
    <text evidence="8">The sequence shown here is derived from an EMBL/GenBank/DDBJ whole genome shotgun (WGS) entry which is preliminary data.</text>
</comment>
<dbReference type="PANTHER" id="PTHR38459:SF1">
    <property type="entry name" value="PROPHAGE BACTOPRENOL-LINKED GLUCOSE TRANSLOCASE HOMOLOG"/>
    <property type="match status" value="1"/>
</dbReference>
<dbReference type="AlphaFoldDB" id="A0A2M7W2R5"/>
<evidence type="ECO:0000256" key="6">
    <source>
        <dbReference type="SAM" id="Phobius"/>
    </source>
</evidence>
<reference evidence="9" key="1">
    <citation type="submission" date="2017-09" db="EMBL/GenBank/DDBJ databases">
        <title>Depth-based differentiation of microbial function through sediment-hosted aquifers and enrichment of novel symbionts in the deep terrestrial subsurface.</title>
        <authorList>
            <person name="Probst A.J."/>
            <person name="Ladd B."/>
            <person name="Jarett J.K."/>
            <person name="Geller-Mcgrath D.E."/>
            <person name="Sieber C.M.K."/>
            <person name="Emerson J.B."/>
            <person name="Anantharaman K."/>
            <person name="Thomas B.C."/>
            <person name="Malmstrom R."/>
            <person name="Stieglmeier M."/>
            <person name="Klingl A."/>
            <person name="Woyke T."/>
            <person name="Ryan C.M."/>
            <person name="Banfield J.F."/>
        </authorList>
    </citation>
    <scope>NUCLEOTIDE SEQUENCE [LARGE SCALE GENOMIC DNA]</scope>
</reference>
<dbReference type="PANTHER" id="PTHR38459">
    <property type="entry name" value="PROPHAGE BACTOPRENOL-LINKED GLUCOSE TRANSLOCASE HOMOLOG"/>
    <property type="match status" value="1"/>
</dbReference>
<accession>A0A2M7W2R5</accession>
<keyword evidence="4 6" id="KW-1133">Transmembrane helix</keyword>
<evidence type="ECO:0000259" key="7">
    <source>
        <dbReference type="Pfam" id="PF04138"/>
    </source>
</evidence>
<dbReference type="GO" id="GO:0005886">
    <property type="term" value="C:plasma membrane"/>
    <property type="evidence" value="ECO:0007669"/>
    <property type="project" value="TreeGrafter"/>
</dbReference>
<dbReference type="InterPro" id="IPR007267">
    <property type="entry name" value="GtrA_DPMS_TM"/>
</dbReference>
<feature type="transmembrane region" description="Helical" evidence="6">
    <location>
        <begin position="112"/>
        <end position="132"/>
    </location>
</feature>
<organism evidence="8 9">
    <name type="scientific">Candidatus Dojkabacteria bacterium CG_4_10_14_0_2_um_filter_Dojkabacteria_WS6_41_15</name>
    <dbReference type="NCBI Taxonomy" id="2014249"/>
    <lineage>
        <taxon>Bacteria</taxon>
        <taxon>Candidatus Dojkabacteria</taxon>
    </lineage>
</organism>
<dbReference type="InterPro" id="IPR051401">
    <property type="entry name" value="GtrA_CellWall_Glycosyl"/>
</dbReference>
<comment type="similarity">
    <text evidence="2">Belongs to the GtrA family.</text>
</comment>
<protein>
    <recommendedName>
        <fullName evidence="7">GtrA/DPMS transmembrane domain-containing protein</fullName>
    </recommendedName>
</protein>
<gene>
    <name evidence="8" type="ORF">COX64_01150</name>
</gene>